<name>A0A3N1UUG2_9BACT</name>
<proteinExistence type="predicted"/>
<evidence type="ECO:0000313" key="2">
    <source>
        <dbReference type="Proteomes" id="UP000276223"/>
    </source>
</evidence>
<dbReference type="EMBL" id="RJVA01000011">
    <property type="protein sequence ID" value="ROQ93358.1"/>
    <property type="molecule type" value="Genomic_DNA"/>
</dbReference>
<dbReference type="AlphaFoldDB" id="A0A3N1UUG2"/>
<sequence>MILSKTCTEGFGGMCSTRGKYCQALEEEMSSELKHPTLGKAQKADRLAKVQALPEEASPKIEGLQQKYEIRLTVSPSGALRLLVGVVQAVVTLQHRQWQRTVALFWNPVTRALNPMVGKSCGASTRDLCSHGRRWPLSMPESLVRSLKMPEVIGRSRDVLWPAFRCQPYRRYGPKEDEP</sequence>
<comment type="caution">
    <text evidence="1">The sequence shown here is derived from an EMBL/GenBank/DDBJ whole genome shotgun (WGS) entry which is preliminary data.</text>
</comment>
<keyword evidence="2" id="KW-1185">Reference proteome</keyword>
<protein>
    <submittedName>
        <fullName evidence="1">Uncharacterized protein</fullName>
    </submittedName>
</protein>
<gene>
    <name evidence="1" type="ORF">EDC27_1373</name>
</gene>
<evidence type="ECO:0000313" key="1">
    <source>
        <dbReference type="EMBL" id="ROQ93358.1"/>
    </source>
</evidence>
<reference evidence="1 2" key="1">
    <citation type="submission" date="2018-11" db="EMBL/GenBank/DDBJ databases">
        <title>Genomic Encyclopedia of Type Strains, Phase IV (KMG-IV): sequencing the most valuable type-strain genomes for metagenomic binning, comparative biology and taxonomic classification.</title>
        <authorList>
            <person name="Goeker M."/>
        </authorList>
    </citation>
    <scope>NUCLEOTIDE SEQUENCE [LARGE SCALE GENOMIC DNA]</scope>
    <source>
        <strain evidence="1 2">DSM 22027</strain>
    </source>
</reference>
<organism evidence="1 2">
    <name type="scientific">Desulfosoma caldarium</name>
    <dbReference type="NCBI Taxonomy" id="610254"/>
    <lineage>
        <taxon>Bacteria</taxon>
        <taxon>Pseudomonadati</taxon>
        <taxon>Thermodesulfobacteriota</taxon>
        <taxon>Syntrophobacteria</taxon>
        <taxon>Syntrophobacterales</taxon>
        <taxon>Syntrophobacteraceae</taxon>
        <taxon>Desulfosoma</taxon>
    </lineage>
</organism>
<accession>A0A3N1UUG2</accession>
<dbReference type="Proteomes" id="UP000276223">
    <property type="component" value="Unassembled WGS sequence"/>
</dbReference>